<dbReference type="Pfam" id="PF14559">
    <property type="entry name" value="TPR_19"/>
    <property type="match status" value="2"/>
</dbReference>
<gene>
    <name evidence="2" type="ORF">FQ775_15370</name>
</gene>
<dbReference type="InterPro" id="IPR029787">
    <property type="entry name" value="Nucleotide_cyclase"/>
</dbReference>
<evidence type="ECO:0000313" key="2">
    <source>
        <dbReference type="EMBL" id="QDZ01638.1"/>
    </source>
</evidence>
<dbReference type="KEGG" id="niy:FQ775_15370"/>
<dbReference type="OrthoDB" id="54411at2"/>
<dbReference type="InterPro" id="IPR001054">
    <property type="entry name" value="A/G_cyclase"/>
</dbReference>
<dbReference type="GO" id="GO:0004016">
    <property type="term" value="F:adenylate cyclase activity"/>
    <property type="evidence" value="ECO:0007669"/>
    <property type="project" value="UniProtKB-ARBA"/>
</dbReference>
<name>A0A5B8L291_9HYPH</name>
<dbReference type="Gene3D" id="3.30.70.1230">
    <property type="entry name" value="Nucleotide cyclase"/>
    <property type="match status" value="1"/>
</dbReference>
<dbReference type="PROSITE" id="PS50125">
    <property type="entry name" value="GUANYLATE_CYCLASE_2"/>
    <property type="match status" value="1"/>
</dbReference>
<dbReference type="Gene3D" id="1.25.40.10">
    <property type="entry name" value="Tetratricopeptide repeat domain"/>
    <property type="match status" value="1"/>
</dbReference>
<dbReference type="Proteomes" id="UP000321389">
    <property type="component" value="Chromosome"/>
</dbReference>
<dbReference type="SUPFAM" id="SSF48452">
    <property type="entry name" value="TPR-like"/>
    <property type="match status" value="1"/>
</dbReference>
<dbReference type="CDD" id="cd07302">
    <property type="entry name" value="CHD"/>
    <property type="match status" value="1"/>
</dbReference>
<dbReference type="InterPro" id="IPR050697">
    <property type="entry name" value="Adenylyl/Guanylyl_Cyclase_3/4"/>
</dbReference>
<dbReference type="GO" id="GO:0009190">
    <property type="term" value="P:cyclic nucleotide biosynthetic process"/>
    <property type="evidence" value="ECO:0007669"/>
    <property type="project" value="InterPro"/>
</dbReference>
<reference evidence="2" key="1">
    <citation type="submission" date="2020-04" db="EMBL/GenBank/DDBJ databases">
        <title>Nitratireductor sp. nov. isolated from mangrove soil.</title>
        <authorList>
            <person name="Ye Y."/>
        </authorList>
    </citation>
    <scope>NUCLEOTIDE SEQUENCE</scope>
    <source>
        <strain evidence="2">SY7</strain>
    </source>
</reference>
<feature type="domain" description="Guanylate cyclase" evidence="1">
    <location>
        <begin position="20"/>
        <end position="130"/>
    </location>
</feature>
<dbReference type="InterPro" id="IPR019734">
    <property type="entry name" value="TPR_rpt"/>
</dbReference>
<organism evidence="2 3">
    <name type="scientific">Nitratireductor mangrovi</name>
    <dbReference type="NCBI Taxonomy" id="2599600"/>
    <lineage>
        <taxon>Bacteria</taxon>
        <taxon>Pseudomonadati</taxon>
        <taxon>Pseudomonadota</taxon>
        <taxon>Alphaproteobacteria</taxon>
        <taxon>Hyphomicrobiales</taxon>
        <taxon>Phyllobacteriaceae</taxon>
        <taxon>Nitratireductor</taxon>
    </lineage>
</organism>
<evidence type="ECO:0000259" key="1">
    <source>
        <dbReference type="PROSITE" id="PS50125"/>
    </source>
</evidence>
<sequence>MSEIKENTTEEPPFHGVLRAVLVADAAGYSRLMPEDPAGTIASLKRHRQRMRDIVRRHGGRDAGFPGDYLLALFTGAGDALTSAMEFLEPADLQGALVPLQFRVGLHVGDVFEQSGDALGVAINIASRLQQSAPVGGIVMSHTFRESLPGRLQLPVQEIGPLRLKNVAEPVHAYELRLPVDAAPAPSPQAAAAQRSARRRGESRPRIYIRPFRALGKAERALVFADGLVEELVTTLGMFSDVFRTVQATTAEAGEDGFEIAGQVRNGDRLRITCHLVDRSSGDTLWADRFDFGNDASYDAQERIAVAVITALQLKLTDGETARLWSNRPTSLAAWEHFHRGRMCEARYTSESNALARTHFSRAVALDPGFVAAIVGLGFNHLDAVRLGWSVDRTADLAQAFELAERAIAGDRDDPYAISLLAYVQRAQGRHEEALATMASAVRIAPRNGEMVAYYAGMLWMQGDAAEAVLQNRRALELTPQPGSWMKANLGLALLWDKRPAEAQSVFEQVIAADPDYVRAHIGLVVALVRQSKTAEAKAVYRALMTKEPGFRPDSWNARDPHFRPADTDAFLADLHSVA</sequence>
<dbReference type="PANTHER" id="PTHR43081:SF1">
    <property type="entry name" value="ADENYLATE CYCLASE, TERMINAL-DIFFERENTIATION SPECIFIC"/>
    <property type="match status" value="1"/>
</dbReference>
<dbReference type="PANTHER" id="PTHR43081">
    <property type="entry name" value="ADENYLATE CYCLASE, TERMINAL-DIFFERENTIATION SPECIFIC-RELATED"/>
    <property type="match status" value="1"/>
</dbReference>
<accession>A0A5B8L291</accession>
<protein>
    <submittedName>
        <fullName evidence="2">Tetratricopeptide repeat protein</fullName>
    </submittedName>
</protein>
<keyword evidence="3" id="KW-1185">Reference proteome</keyword>
<dbReference type="SUPFAM" id="SSF55073">
    <property type="entry name" value="Nucleotide cyclase"/>
    <property type="match status" value="1"/>
</dbReference>
<dbReference type="SMART" id="SM00028">
    <property type="entry name" value="TPR"/>
    <property type="match status" value="3"/>
</dbReference>
<dbReference type="RefSeq" id="WP_146300279.1">
    <property type="nucleotide sequence ID" value="NZ_CP042301.2"/>
</dbReference>
<dbReference type="GO" id="GO:0035556">
    <property type="term" value="P:intracellular signal transduction"/>
    <property type="evidence" value="ECO:0007669"/>
    <property type="project" value="InterPro"/>
</dbReference>
<proteinExistence type="predicted"/>
<dbReference type="AlphaFoldDB" id="A0A5B8L291"/>
<evidence type="ECO:0000313" key="3">
    <source>
        <dbReference type="Proteomes" id="UP000321389"/>
    </source>
</evidence>
<dbReference type="EMBL" id="CP042301">
    <property type="protein sequence ID" value="QDZ01638.1"/>
    <property type="molecule type" value="Genomic_DNA"/>
</dbReference>
<dbReference type="InterPro" id="IPR011990">
    <property type="entry name" value="TPR-like_helical_dom_sf"/>
</dbReference>